<dbReference type="EMBL" id="JBHUMY010000023">
    <property type="protein sequence ID" value="MFD2662119.1"/>
    <property type="molecule type" value="Genomic_DNA"/>
</dbReference>
<evidence type="ECO:0000313" key="8">
    <source>
        <dbReference type="Proteomes" id="UP001597493"/>
    </source>
</evidence>
<dbReference type="PANTHER" id="PTHR43025">
    <property type="entry name" value="MONOGALACTOSYLDIACYLGLYCEROL SYNTHASE"/>
    <property type="match status" value="1"/>
</dbReference>
<accession>A0ABW5R0B8</accession>
<dbReference type="SUPFAM" id="SSF53756">
    <property type="entry name" value="UDP-Glycosyltransferase/glycogen phosphorylase"/>
    <property type="match status" value="1"/>
</dbReference>
<reference evidence="8" key="1">
    <citation type="journal article" date="2019" name="Int. J. Syst. Evol. Microbiol.">
        <title>The Global Catalogue of Microorganisms (GCM) 10K type strain sequencing project: providing services to taxonomists for standard genome sequencing and annotation.</title>
        <authorList>
            <consortium name="The Broad Institute Genomics Platform"/>
            <consortium name="The Broad Institute Genome Sequencing Center for Infectious Disease"/>
            <person name="Wu L."/>
            <person name="Ma J."/>
        </authorList>
    </citation>
    <scope>NUCLEOTIDE SEQUENCE [LARGE SCALE GENOMIC DNA]</scope>
    <source>
        <strain evidence="8">TISTR 1827</strain>
    </source>
</reference>
<evidence type="ECO:0000256" key="1">
    <source>
        <dbReference type="ARBA" id="ARBA00004370"/>
    </source>
</evidence>
<gene>
    <name evidence="7" type="ORF">ACFSW5_17830</name>
</gene>
<evidence type="ECO:0000256" key="4">
    <source>
        <dbReference type="ARBA" id="ARBA00022679"/>
    </source>
</evidence>
<evidence type="ECO:0000259" key="6">
    <source>
        <dbReference type="Pfam" id="PF06925"/>
    </source>
</evidence>
<dbReference type="PANTHER" id="PTHR43025:SF3">
    <property type="entry name" value="MONOGALACTOSYLDIACYLGLYCEROL SYNTHASE 1, CHLOROPLASTIC"/>
    <property type="match status" value="1"/>
</dbReference>
<protein>
    <submittedName>
        <fullName evidence="7">Glycosyltransferase</fullName>
    </submittedName>
</protein>
<keyword evidence="8" id="KW-1185">Reference proteome</keyword>
<dbReference type="RefSeq" id="WP_379276183.1">
    <property type="nucleotide sequence ID" value="NZ_JBHUGT010000023.1"/>
</dbReference>
<evidence type="ECO:0000256" key="2">
    <source>
        <dbReference type="ARBA" id="ARBA00006962"/>
    </source>
</evidence>
<feature type="domain" description="Diacylglycerol glucosyltransferase N-terminal" evidence="6">
    <location>
        <begin position="23"/>
        <end position="184"/>
    </location>
</feature>
<dbReference type="Pfam" id="PF06925">
    <property type="entry name" value="MGDG_synth"/>
    <property type="match status" value="1"/>
</dbReference>
<dbReference type="Pfam" id="PF04101">
    <property type="entry name" value="Glyco_tran_28_C"/>
    <property type="match status" value="1"/>
</dbReference>
<comment type="subcellular location">
    <subcellularLocation>
        <location evidence="1">Membrane</location>
    </subcellularLocation>
</comment>
<dbReference type="InterPro" id="IPR007235">
    <property type="entry name" value="Glyco_trans_28_C"/>
</dbReference>
<dbReference type="InterPro" id="IPR050519">
    <property type="entry name" value="Glycosyltransf_28_UgtP"/>
</dbReference>
<proteinExistence type="inferred from homology"/>
<comment type="similarity">
    <text evidence="2">Belongs to the glycosyltransferase 28 family.</text>
</comment>
<feature type="domain" description="Glycosyl transferase family 28 C-terminal" evidence="5">
    <location>
        <begin position="223"/>
        <end position="367"/>
    </location>
</feature>
<keyword evidence="3" id="KW-0328">Glycosyltransferase</keyword>
<organism evidence="7 8">
    <name type="scientific">Paenibacillus thailandensis</name>
    <dbReference type="NCBI Taxonomy" id="393250"/>
    <lineage>
        <taxon>Bacteria</taxon>
        <taxon>Bacillati</taxon>
        <taxon>Bacillota</taxon>
        <taxon>Bacilli</taxon>
        <taxon>Bacillales</taxon>
        <taxon>Paenibacillaceae</taxon>
        <taxon>Paenibacillus</taxon>
    </lineage>
</organism>
<dbReference type="InterPro" id="IPR009695">
    <property type="entry name" value="Diacylglyc_glucosyltr_N"/>
</dbReference>
<evidence type="ECO:0000259" key="5">
    <source>
        <dbReference type="Pfam" id="PF04101"/>
    </source>
</evidence>
<dbReference type="Proteomes" id="UP001597493">
    <property type="component" value="Unassembled WGS sequence"/>
</dbReference>
<keyword evidence="4" id="KW-0808">Transferase</keyword>
<dbReference type="Gene3D" id="3.40.50.2000">
    <property type="entry name" value="Glycogen Phosphorylase B"/>
    <property type="match status" value="1"/>
</dbReference>
<comment type="caution">
    <text evidence="7">The sequence shown here is derived from an EMBL/GenBank/DDBJ whole genome shotgun (WGS) entry which is preliminary data.</text>
</comment>
<name>A0ABW5R0B8_9BACL</name>
<evidence type="ECO:0000256" key="3">
    <source>
        <dbReference type="ARBA" id="ARBA00022676"/>
    </source>
</evidence>
<sequence>MMRHDNPKAIKLLILYASYGDGHLQAARAIQSALEKRGHVQTAVLDLMAKSHPLIHGMARRFYRSSYTKLPSLYGWMYGFTRPMKHDSMLGSFLHAFGRGTMNGIVRQEQPDAIIYTFPSYALPPASKQAARHIPSFAIITDFDLHQRWVHPRIDRYYVATEDLKTELVSLGISGSRVAATGIPLKQSFKPRAATAELYKRYGLSPALPAVLLMAGADGVTPAVLELGERLLARSGALQVALVCGRNESLRKAAALRFAGHPEASRIRVFGYVEPIHELMSLASCIVTKPGGITLSEAIAANLPIFTYRPAPGQELRNAVYLAERGAAVIASRPGQLVSAITRLLASPERLEQSRSALRLLQTAGAADAIADDILARFSLAQEHVQAVGGRGRLLTE</sequence>
<evidence type="ECO:0000313" key="7">
    <source>
        <dbReference type="EMBL" id="MFD2662119.1"/>
    </source>
</evidence>